<comment type="caution">
    <text evidence="1">The sequence shown here is derived from an EMBL/GenBank/DDBJ whole genome shotgun (WGS) entry which is preliminary data.</text>
</comment>
<reference evidence="1" key="1">
    <citation type="submission" date="2020-11" db="EMBL/GenBank/DDBJ databases">
        <title>Halonatronomonas betainensis gen. nov., sp. nov. a novel haloalkaliphilic representative of the family Halanaerobiacae capable of betaine degradation.</title>
        <authorList>
            <person name="Boltyanskaya Y."/>
            <person name="Kevbrin V."/>
            <person name="Detkova E."/>
            <person name="Grouzdev D.S."/>
            <person name="Koziaeva V."/>
            <person name="Zhilina T."/>
        </authorList>
    </citation>
    <scope>NUCLEOTIDE SEQUENCE</scope>
    <source>
        <strain evidence="1">Z-7014</strain>
    </source>
</reference>
<protein>
    <submittedName>
        <fullName evidence="1">Uncharacterized protein</fullName>
    </submittedName>
</protein>
<evidence type="ECO:0000313" key="1">
    <source>
        <dbReference type="EMBL" id="MBF8436186.1"/>
    </source>
</evidence>
<proteinExistence type="predicted"/>
<gene>
    <name evidence="1" type="ORF">I0Q91_03765</name>
</gene>
<organism evidence="1 2">
    <name type="scientific">Halonatronomonas betaini</name>
    <dbReference type="NCBI Taxonomy" id="2778430"/>
    <lineage>
        <taxon>Bacteria</taxon>
        <taxon>Bacillati</taxon>
        <taxon>Bacillota</taxon>
        <taxon>Clostridia</taxon>
        <taxon>Halanaerobiales</taxon>
        <taxon>Halarsenatibacteraceae</taxon>
        <taxon>Halonatronomonas</taxon>
    </lineage>
</organism>
<keyword evidence="2" id="KW-1185">Reference proteome</keyword>
<accession>A0A931AU39</accession>
<sequence>MSFLIQRNVLKNYSYYFDGYIDLDLIIEKKQEFGVSAKALITTLKEYGYIDNRILGSLFKKLKDAGYNKTEPEPEDYINKNEKLQALVRKLIINEEITINKAAEVFGIPVLDMRKLARKWKNYEYRTA</sequence>
<name>A0A931AU39_9FIRM</name>
<dbReference type="EMBL" id="JADPIE010000002">
    <property type="protein sequence ID" value="MBF8436186.1"/>
    <property type="molecule type" value="Genomic_DNA"/>
</dbReference>
<dbReference type="RefSeq" id="WP_270452975.1">
    <property type="nucleotide sequence ID" value="NZ_JADPIE010000002.1"/>
</dbReference>
<evidence type="ECO:0000313" key="2">
    <source>
        <dbReference type="Proteomes" id="UP000621436"/>
    </source>
</evidence>
<dbReference type="Proteomes" id="UP000621436">
    <property type="component" value="Unassembled WGS sequence"/>
</dbReference>
<dbReference type="AlphaFoldDB" id="A0A931AU39"/>